<keyword evidence="4" id="KW-1185">Reference proteome</keyword>
<dbReference type="AlphaFoldDB" id="A0A0Q4B997"/>
<feature type="transmembrane region" description="Helical" evidence="2">
    <location>
        <begin position="6"/>
        <end position="28"/>
    </location>
</feature>
<protein>
    <recommendedName>
        <fullName evidence="5">Gas vesicle protein</fullName>
    </recommendedName>
</protein>
<accession>A0A0Q4B997</accession>
<comment type="caution">
    <text evidence="3">The sequence shown here is derived from an EMBL/GenBank/DDBJ whole genome shotgun (WGS) entry which is preliminary data.</text>
</comment>
<evidence type="ECO:0000313" key="4">
    <source>
        <dbReference type="Proteomes" id="UP000054172"/>
    </source>
</evidence>
<keyword evidence="2" id="KW-0812">Transmembrane</keyword>
<proteinExistence type="predicted"/>
<dbReference type="InterPro" id="IPR024623">
    <property type="entry name" value="YtxH"/>
</dbReference>
<evidence type="ECO:0008006" key="5">
    <source>
        <dbReference type="Google" id="ProtNLM"/>
    </source>
</evidence>
<evidence type="ECO:0000313" key="3">
    <source>
        <dbReference type="EMBL" id="KQM09420.1"/>
    </source>
</evidence>
<sequence>MGKTSNLLVGFIAGAAVGAVLGVLYAPAKGSRTRQRIREDADELGERTREAVTERIDGIRREANGFLGKLRARLERLEEELDKELPSEPDTSQDERDTDYD</sequence>
<dbReference type="Proteomes" id="UP000054172">
    <property type="component" value="Unassembled WGS sequence"/>
</dbReference>
<name>A0A0Q4B997_9BACT</name>
<evidence type="ECO:0000256" key="2">
    <source>
        <dbReference type="SAM" id="Phobius"/>
    </source>
</evidence>
<dbReference type="Pfam" id="PF12732">
    <property type="entry name" value="YtxH"/>
    <property type="match status" value="1"/>
</dbReference>
<organism evidence="3 4">
    <name type="scientific">Candidatus [Bacteroides] periocalifornicus</name>
    <dbReference type="NCBI Taxonomy" id="1702214"/>
    <lineage>
        <taxon>Bacteria</taxon>
        <taxon>Pseudomonadati</taxon>
        <taxon>Bacteroidota</taxon>
    </lineage>
</organism>
<dbReference type="PATRIC" id="fig|1702214.3.peg.2124"/>
<dbReference type="EMBL" id="LIIK01000005">
    <property type="protein sequence ID" value="KQM09420.1"/>
    <property type="molecule type" value="Genomic_DNA"/>
</dbReference>
<feature type="region of interest" description="Disordered" evidence="1">
    <location>
        <begin position="79"/>
        <end position="101"/>
    </location>
</feature>
<evidence type="ECO:0000256" key="1">
    <source>
        <dbReference type="SAM" id="MobiDB-lite"/>
    </source>
</evidence>
<keyword evidence="2" id="KW-1133">Transmembrane helix</keyword>
<dbReference type="STRING" id="1702214.AL399_01735"/>
<reference evidence="3" key="1">
    <citation type="submission" date="2015-08" db="EMBL/GenBank/DDBJ databases">
        <title>Candidatus Bacteriodes Periocalifornicus.</title>
        <authorList>
            <person name="McLean J.S."/>
            <person name="Kelley S."/>
        </authorList>
    </citation>
    <scope>NUCLEOTIDE SEQUENCE [LARGE SCALE GENOMIC DNA]</scope>
    <source>
        <strain evidence="3">12B</strain>
    </source>
</reference>
<keyword evidence="2" id="KW-0472">Membrane</keyword>
<gene>
    <name evidence="3" type="ORF">AL399_01735</name>
</gene>